<name>E3HZG3_RHOVT</name>
<gene>
    <name evidence="1" type="ordered locus">Rvan_1751</name>
</gene>
<sequence>MQLSTAELKSVATLIGRARLFVEDALSVAESGGDVGVTARVKTLLFRARDVEQDIEARLAAAEKAERQS</sequence>
<keyword evidence="1" id="KW-0808">Transferase</keyword>
<dbReference type="KEGG" id="rva:Rvan_1751"/>
<reference evidence="2" key="1">
    <citation type="journal article" date="2011" name="J. Bacteriol.">
        <title>Genome sequences of eight morphologically diverse alphaproteobacteria.</title>
        <authorList>
            <consortium name="US DOE Joint Genome Institute"/>
            <person name="Brown P.J."/>
            <person name="Kysela D.T."/>
            <person name="Buechlein A."/>
            <person name="Hemmerich C."/>
            <person name="Brun Y.V."/>
        </authorList>
    </citation>
    <scope>NUCLEOTIDE SEQUENCE [LARGE SCALE GENOMIC DNA]</scope>
    <source>
        <strain evidence="2">ATCC 17100 / ATH 3.1.1 / DSM 162 / LMG 4299</strain>
    </source>
</reference>
<dbReference type="Proteomes" id="UP000001399">
    <property type="component" value="Chromosome"/>
</dbReference>
<dbReference type="GO" id="GO:0016301">
    <property type="term" value="F:kinase activity"/>
    <property type="evidence" value="ECO:0007669"/>
    <property type="project" value="UniProtKB-KW"/>
</dbReference>
<protein>
    <submittedName>
        <fullName evidence="1">Integral membrane sensor signal transduction histidine kinase</fullName>
    </submittedName>
</protein>
<organism evidence="1 2">
    <name type="scientific">Rhodomicrobium vannielii (strain ATCC 17100 / DSM 162 / LMG 4299 / NCIMB 10020 / ATH 3.1.1)</name>
    <dbReference type="NCBI Taxonomy" id="648757"/>
    <lineage>
        <taxon>Bacteria</taxon>
        <taxon>Pseudomonadati</taxon>
        <taxon>Pseudomonadota</taxon>
        <taxon>Alphaproteobacteria</taxon>
        <taxon>Hyphomicrobiales</taxon>
        <taxon>Hyphomicrobiaceae</taxon>
        <taxon>Rhodomicrobium</taxon>
    </lineage>
</organism>
<dbReference type="HOGENOM" id="CLU_2773248_0_0_5"/>
<evidence type="ECO:0000313" key="1">
    <source>
        <dbReference type="EMBL" id="ADP70998.1"/>
    </source>
</evidence>
<keyword evidence="1" id="KW-0418">Kinase</keyword>
<accession>E3HZG3</accession>
<dbReference type="AlphaFoldDB" id="E3HZG3"/>
<keyword evidence="2" id="KW-1185">Reference proteome</keyword>
<proteinExistence type="predicted"/>
<evidence type="ECO:0000313" key="2">
    <source>
        <dbReference type="Proteomes" id="UP000001399"/>
    </source>
</evidence>
<dbReference type="EMBL" id="CP002292">
    <property type="protein sequence ID" value="ADP70998.1"/>
    <property type="molecule type" value="Genomic_DNA"/>
</dbReference>